<dbReference type="InterPro" id="IPR001613">
    <property type="entry name" value="Flavin_amine_oxidase"/>
</dbReference>
<dbReference type="Proteomes" id="UP000199758">
    <property type="component" value="Unassembled WGS sequence"/>
</dbReference>
<dbReference type="Gene3D" id="3.50.50.60">
    <property type="entry name" value="FAD/NAD(P)-binding domain"/>
    <property type="match status" value="1"/>
</dbReference>
<keyword evidence="7" id="KW-1185">Reference proteome</keyword>
<comment type="cofactor">
    <cofactor evidence="1">
        <name>FAD</name>
        <dbReference type="ChEBI" id="CHEBI:57692"/>
    </cofactor>
</comment>
<feature type="binding site" evidence="4">
    <location>
        <begin position="60"/>
        <end position="61"/>
    </location>
    <ligand>
        <name>FAD</name>
        <dbReference type="ChEBI" id="CHEBI:57692"/>
    </ligand>
</feature>
<dbReference type="GO" id="GO:0016491">
    <property type="term" value="F:oxidoreductase activity"/>
    <property type="evidence" value="ECO:0007669"/>
    <property type="project" value="UniProtKB-KW"/>
</dbReference>
<feature type="domain" description="Amine oxidase" evidence="5">
    <location>
        <begin position="40"/>
        <end position="469"/>
    </location>
</feature>
<protein>
    <submittedName>
        <fullName evidence="6">Monoamine oxidase</fullName>
    </submittedName>
</protein>
<dbReference type="AlphaFoldDB" id="A0A1M5MVN0"/>
<dbReference type="RefSeq" id="WP_217650255.1">
    <property type="nucleotide sequence ID" value="NZ_FQWZ01000003.1"/>
</dbReference>
<proteinExistence type="inferred from homology"/>
<accession>A0A1M5MVN0</accession>
<reference evidence="6 7" key="1">
    <citation type="submission" date="2016-11" db="EMBL/GenBank/DDBJ databases">
        <authorList>
            <person name="Jaros S."/>
            <person name="Januszkiewicz K."/>
            <person name="Wedrychowicz H."/>
        </authorList>
    </citation>
    <scope>NUCLEOTIDE SEQUENCE [LARGE SCALE GENOMIC DNA]</scope>
    <source>
        <strain evidence="6 7">CGMCC 1.7049</strain>
    </source>
</reference>
<keyword evidence="3" id="KW-0560">Oxidoreductase</keyword>
<gene>
    <name evidence="6" type="ORF">SAMN04488068_1488</name>
</gene>
<evidence type="ECO:0000256" key="4">
    <source>
        <dbReference type="PIRSR" id="PIRSR601613-1"/>
    </source>
</evidence>
<dbReference type="SUPFAM" id="SSF54373">
    <property type="entry name" value="FAD-linked reductases, C-terminal domain"/>
    <property type="match status" value="1"/>
</dbReference>
<dbReference type="Gene3D" id="1.10.405.10">
    <property type="entry name" value="Guanine Nucleotide Dissociation Inhibitor, domain 1"/>
    <property type="match status" value="1"/>
</dbReference>
<dbReference type="PANTHER" id="PTHR43563">
    <property type="entry name" value="AMINE OXIDASE"/>
    <property type="match status" value="1"/>
</dbReference>
<dbReference type="InterPro" id="IPR002937">
    <property type="entry name" value="Amino_oxidase"/>
</dbReference>
<evidence type="ECO:0000313" key="7">
    <source>
        <dbReference type="Proteomes" id="UP000199758"/>
    </source>
</evidence>
<dbReference type="STRING" id="490188.SAMN04488068_1488"/>
<dbReference type="InterPro" id="IPR050703">
    <property type="entry name" value="Flavin_MAO"/>
</dbReference>
<feature type="binding site" evidence="4">
    <location>
        <position position="41"/>
    </location>
    <ligand>
        <name>FAD</name>
        <dbReference type="ChEBI" id="CHEBI:57692"/>
    </ligand>
</feature>
<evidence type="ECO:0000256" key="2">
    <source>
        <dbReference type="ARBA" id="ARBA00005995"/>
    </source>
</evidence>
<dbReference type="Pfam" id="PF01593">
    <property type="entry name" value="Amino_oxidase"/>
    <property type="match status" value="1"/>
</dbReference>
<evidence type="ECO:0000256" key="3">
    <source>
        <dbReference type="ARBA" id="ARBA00023002"/>
    </source>
</evidence>
<dbReference type="InterPro" id="IPR036188">
    <property type="entry name" value="FAD/NAD-bd_sf"/>
</dbReference>
<dbReference type="PANTHER" id="PTHR43563:SF1">
    <property type="entry name" value="AMINE OXIDASE [FLAVIN-CONTAINING] B"/>
    <property type="match status" value="1"/>
</dbReference>
<evidence type="ECO:0000259" key="5">
    <source>
        <dbReference type="Pfam" id="PF01593"/>
    </source>
</evidence>
<evidence type="ECO:0000256" key="1">
    <source>
        <dbReference type="ARBA" id="ARBA00001974"/>
    </source>
</evidence>
<dbReference type="PRINTS" id="PR00757">
    <property type="entry name" value="AMINEOXDASEF"/>
</dbReference>
<feature type="binding site" evidence="4">
    <location>
        <position position="259"/>
    </location>
    <ligand>
        <name>FAD</name>
        <dbReference type="ChEBI" id="CHEBI:57692"/>
    </ligand>
</feature>
<evidence type="ECO:0000313" key="6">
    <source>
        <dbReference type="EMBL" id="SHG81275.1"/>
    </source>
</evidence>
<dbReference type="EMBL" id="FQWZ01000003">
    <property type="protein sequence ID" value="SHG81275.1"/>
    <property type="molecule type" value="Genomic_DNA"/>
</dbReference>
<organism evidence="6 7">
    <name type="scientific">Hydrocarboniphaga daqingensis</name>
    <dbReference type="NCBI Taxonomy" id="490188"/>
    <lineage>
        <taxon>Bacteria</taxon>
        <taxon>Pseudomonadati</taxon>
        <taxon>Pseudomonadota</taxon>
        <taxon>Gammaproteobacteria</taxon>
        <taxon>Nevskiales</taxon>
        <taxon>Nevskiaceae</taxon>
        <taxon>Hydrocarboniphaga</taxon>
    </lineage>
</organism>
<dbReference type="SUPFAM" id="SSF51905">
    <property type="entry name" value="FAD/NAD(P)-binding domain"/>
    <property type="match status" value="1"/>
</dbReference>
<feature type="binding site" evidence="4">
    <location>
        <position position="446"/>
    </location>
    <ligand>
        <name>FAD</name>
        <dbReference type="ChEBI" id="CHEBI:57692"/>
    </ligand>
</feature>
<comment type="similarity">
    <text evidence="2">Belongs to the flavin monoamine oxidase family.</text>
</comment>
<sequence length="474" mass="50693">MPQSTNAQPMTLEQSPAAMVPLCGRDTTDGYDVVIVGAGFSGLRAACELQQRGLRVQVVEARERVGGRSCAAMLNGRVVDVGGQWLGVDHQRLRALADQAGATIRAQYTTGDKLIADAGVVRRYRGLIPPVSPLGLLEFSAALARLRRLQSLVPADSPWQAHDAATLDAVTVQQWQARWIRTAGGRRLFDAALRAVLCTEASKLSMLGFLHYLSSNRSFEYLVSADDGAQAHVIEGGMHALSRHLASQLHHGVSYETPVLAIEQHANQATLRLAGGRLLSERRVIVAMSPLLASRIDMPGISVERHALGQRMPMGSVIKCLVAYRSPFWRASGLSGEFVGSDSLLSPVFDASPADASHGVLVGFIDGARALRWSADAAARRRAVIESLVHSHGPQAADPIDYVDQDWTAERYSLGCYVGVPTPGTLSSLGTALRAPSGLIHWAGTETAEAWCGYIEGALQAGERVAREVAAAMA</sequence>
<name>A0A1M5MVN0_9GAMM</name>
<feature type="binding site" evidence="4">
    <location>
        <position position="364"/>
    </location>
    <ligand>
        <name>substrate</name>
    </ligand>
</feature>
<dbReference type="Gene3D" id="3.90.660.10">
    <property type="match status" value="1"/>
</dbReference>